<keyword evidence="11" id="KW-1185">Reference proteome</keyword>
<evidence type="ECO:0000256" key="5">
    <source>
        <dbReference type="ARBA" id="ARBA00022927"/>
    </source>
</evidence>
<protein>
    <recommendedName>
        <fullName evidence="3">Conserved oligomeric Golgi complex subunit 7</fullName>
    </recommendedName>
    <alternativeName>
        <fullName evidence="8">Component of oligomeric Golgi complex 7</fullName>
    </alternativeName>
</protein>
<comment type="subcellular location">
    <subcellularLocation>
        <location evidence="1">Golgi apparatus membrane</location>
        <topology evidence="1">Peripheral membrane protein</topology>
    </subcellularLocation>
</comment>
<evidence type="ECO:0000313" key="10">
    <source>
        <dbReference type="EMBL" id="OMJ23896.1"/>
    </source>
</evidence>
<keyword evidence="5" id="KW-0653">Protein transport</keyword>
<dbReference type="EMBL" id="LSSM01001942">
    <property type="protein sequence ID" value="OMJ23896.1"/>
    <property type="molecule type" value="Genomic_DNA"/>
</dbReference>
<dbReference type="OrthoDB" id="249612at2759"/>
<keyword evidence="4" id="KW-0813">Transport</keyword>
<evidence type="ECO:0000256" key="7">
    <source>
        <dbReference type="ARBA" id="ARBA00023136"/>
    </source>
</evidence>
<proteinExistence type="inferred from homology"/>
<dbReference type="GO" id="GO:0017119">
    <property type="term" value="C:Golgi transport complex"/>
    <property type="evidence" value="ECO:0007669"/>
    <property type="project" value="InterPro"/>
</dbReference>
<reference evidence="11" key="1">
    <citation type="submission" date="2017-01" db="EMBL/GenBank/DDBJ databases">
        <authorList>
            <person name="Wang Y."/>
            <person name="White M."/>
            <person name="Kvist S."/>
            <person name="Moncalvo J.-M."/>
        </authorList>
    </citation>
    <scope>NUCLEOTIDE SEQUENCE [LARGE SCALE GENOMIC DNA]</scope>
    <source>
        <strain evidence="11">ID-206-W2</strain>
    </source>
</reference>
<dbReference type="InterPro" id="IPR019335">
    <property type="entry name" value="COG7"/>
</dbReference>
<dbReference type="PANTHER" id="PTHR21443:SF0">
    <property type="entry name" value="CONSERVED OLIGOMERIC GOLGI COMPLEX SUBUNIT 7"/>
    <property type="match status" value="1"/>
</dbReference>
<dbReference type="AlphaFoldDB" id="A0A1R1YB53"/>
<evidence type="ECO:0000256" key="1">
    <source>
        <dbReference type="ARBA" id="ARBA00004395"/>
    </source>
</evidence>
<feature type="region of interest" description="Disordered" evidence="9">
    <location>
        <begin position="708"/>
        <end position="735"/>
    </location>
</feature>
<evidence type="ECO:0000256" key="3">
    <source>
        <dbReference type="ARBA" id="ARBA00020984"/>
    </source>
</evidence>
<gene>
    <name evidence="10" type="ORF">AYI69_g4833</name>
</gene>
<evidence type="ECO:0000256" key="8">
    <source>
        <dbReference type="ARBA" id="ARBA00031345"/>
    </source>
</evidence>
<dbReference type="GO" id="GO:0006890">
    <property type="term" value="P:retrograde vesicle-mediated transport, Golgi to endoplasmic reticulum"/>
    <property type="evidence" value="ECO:0007669"/>
    <property type="project" value="TreeGrafter"/>
</dbReference>
<dbReference type="PANTHER" id="PTHR21443">
    <property type="entry name" value="CONSERVED OLIGOMERIC GOLGI COMPLEX COMPONENT 7"/>
    <property type="match status" value="1"/>
</dbReference>
<evidence type="ECO:0000256" key="2">
    <source>
        <dbReference type="ARBA" id="ARBA00005831"/>
    </source>
</evidence>
<dbReference type="Proteomes" id="UP000187429">
    <property type="component" value="Unassembled WGS sequence"/>
</dbReference>
<evidence type="ECO:0000256" key="6">
    <source>
        <dbReference type="ARBA" id="ARBA00023034"/>
    </source>
</evidence>
<name>A0A1R1YB53_9FUNG</name>
<evidence type="ECO:0000313" key="11">
    <source>
        <dbReference type="Proteomes" id="UP000187429"/>
    </source>
</evidence>
<dbReference type="GO" id="GO:0006886">
    <property type="term" value="P:intracellular protein transport"/>
    <property type="evidence" value="ECO:0007669"/>
    <property type="project" value="InterPro"/>
</dbReference>
<accession>A0A1R1YB53</accession>
<evidence type="ECO:0000256" key="9">
    <source>
        <dbReference type="SAM" id="MobiDB-lite"/>
    </source>
</evidence>
<keyword evidence="6" id="KW-0333">Golgi apparatus</keyword>
<organism evidence="10 11">
    <name type="scientific">Smittium culicis</name>
    <dbReference type="NCBI Taxonomy" id="133412"/>
    <lineage>
        <taxon>Eukaryota</taxon>
        <taxon>Fungi</taxon>
        <taxon>Fungi incertae sedis</taxon>
        <taxon>Zoopagomycota</taxon>
        <taxon>Kickxellomycotina</taxon>
        <taxon>Harpellomycetes</taxon>
        <taxon>Harpellales</taxon>
        <taxon>Legeriomycetaceae</taxon>
        <taxon>Smittium</taxon>
    </lineage>
</organism>
<comment type="similarity">
    <text evidence="2">Belongs to the COG7 family.</text>
</comment>
<dbReference type="GO" id="GO:0007030">
    <property type="term" value="P:Golgi organization"/>
    <property type="evidence" value="ECO:0007669"/>
    <property type="project" value="TreeGrafter"/>
</dbReference>
<dbReference type="GO" id="GO:0000139">
    <property type="term" value="C:Golgi membrane"/>
    <property type="evidence" value="ECO:0007669"/>
    <property type="project" value="UniProtKB-SubCell"/>
</dbReference>
<keyword evidence="7" id="KW-0472">Membrane</keyword>
<comment type="caution">
    <text evidence="10">The sequence shown here is derived from an EMBL/GenBank/DDBJ whole genome shotgun (WGS) entry which is preliminary data.</text>
</comment>
<evidence type="ECO:0000256" key="4">
    <source>
        <dbReference type="ARBA" id="ARBA00022448"/>
    </source>
</evidence>
<sequence length="916" mass="104276">MFLNRDIESFRANLKSSKNELDKISLALPISDCHINYNLNKTAKFQLIRSRLSQIQVAIDKTQKLLALPNEILKLKELGQVVEASAKLKEAKSLVNNLTQLNETGHVPSQIISLNGINELTSKDHENFQSYSIKDSHDNDSKSFLVKILNRFDDLENELSLEGTRILKKSILERDFDSCKIWISFFINSDSVKTAEDIYISQKELELMELWNNIYNPQSLTSASADSFSDFTEFKSSLITFLGKLVEFYDLEIEFCEMIEIHNSKDLVIRPFTQTFEKIGTYISAHIKSLNIDEDFEKKNFDNVIELYKIIREFVNSMFIHISNSASLEGIGVSKSLEKNSLQKSSVLNKIFGYLISPFIPIQSNFCKYEKIILDNKLNPIIEKTFKLPDNYSGITETKSKNNIKQINSLPNDIILADFRALSSTFDEIRNLFFSKLFLIIEQSTKKFFYFTCGIVAVEYIKIIEECFLSVETAFKAFVSTVSERARIPSSKLVSLWVQTPSTFENSLASKKKIANVIGFDFAPTGSALWWAQAEFILVSFGLFNTFVDSLRIYSYKFSNTFLSSIGSIYNKFLDINDQPSESLEPEFHLTQLLSTPLNSSILYEFYEILHSRLKFQLNYIHTNTTDVPENDTINENDQIVSDIIHSSEPRNSGFEMLSDLSSLVLPKSISIAVREIYPNLQLSLFGLLFWSQLDTIEKIPSLEQWHSKSSSPSVTFDYPGKSGKNKSGEPDKNSNNFKVPVFSLSPSLNIRTVGEQIMHLPMILEQIESKKTKNLFNGKEIDLSDTYLSNCKYCGVDSETSSLVCSHLMDTGKSVLSFPILFVDDVKGRPLDFIIELIEKRKSELHATSGEWFFALANSIMDQFVIHANMVNKPLSENGKSQLATDINYLNSIFSTMDIPINDTFASLQNAYLEK</sequence>